<dbReference type="SUPFAM" id="SSF56112">
    <property type="entry name" value="Protein kinase-like (PK-like)"/>
    <property type="match status" value="1"/>
</dbReference>
<keyword evidence="2" id="KW-0808">Transferase</keyword>
<dbReference type="PROSITE" id="PS50011">
    <property type="entry name" value="PROTEIN_KINASE_DOM"/>
    <property type="match status" value="1"/>
</dbReference>
<evidence type="ECO:0000259" key="1">
    <source>
        <dbReference type="PROSITE" id="PS50011"/>
    </source>
</evidence>
<dbReference type="PANTHER" id="PTHR48011">
    <property type="entry name" value="CCR4-NOT TRANSCRIPTIONAL COMPLEX SUBUNIT CAF120-RELATED"/>
    <property type="match status" value="1"/>
</dbReference>
<dbReference type="InterPro" id="IPR052751">
    <property type="entry name" value="Plant_MAPKKK"/>
</dbReference>
<dbReference type="PANTHER" id="PTHR48011:SF56">
    <property type="entry name" value="PROTEIN KINASE DOMAIN-CONTAINING PROTEIN"/>
    <property type="match status" value="1"/>
</dbReference>
<comment type="caution">
    <text evidence="2">The sequence shown here is derived from an EMBL/GenBank/DDBJ whole genome shotgun (WGS) entry which is preliminary data.</text>
</comment>
<evidence type="ECO:0000313" key="2">
    <source>
        <dbReference type="EMBL" id="PRQ51704.1"/>
    </source>
</evidence>
<dbReference type="EMBL" id="PDCK01000040">
    <property type="protein sequence ID" value="PRQ51704.1"/>
    <property type="molecule type" value="Genomic_DNA"/>
</dbReference>
<dbReference type="PROSITE" id="PS00108">
    <property type="entry name" value="PROTEIN_KINASE_ST"/>
    <property type="match status" value="1"/>
</dbReference>
<dbReference type="InterPro" id="IPR011009">
    <property type="entry name" value="Kinase-like_dom_sf"/>
</dbReference>
<keyword evidence="2" id="KW-0418">Kinase</keyword>
<evidence type="ECO:0000313" key="3">
    <source>
        <dbReference type="Proteomes" id="UP000238479"/>
    </source>
</evidence>
<reference evidence="2 3" key="1">
    <citation type="journal article" date="2018" name="Nat. Genet.">
        <title>The Rosa genome provides new insights in the design of modern roses.</title>
        <authorList>
            <person name="Bendahmane M."/>
        </authorList>
    </citation>
    <scope>NUCLEOTIDE SEQUENCE [LARGE SCALE GENOMIC DNA]</scope>
    <source>
        <strain evidence="3">cv. Old Blush</strain>
    </source>
</reference>
<dbReference type="SMART" id="SM00220">
    <property type="entry name" value="S_TKc"/>
    <property type="match status" value="1"/>
</dbReference>
<dbReference type="Proteomes" id="UP000238479">
    <property type="component" value="Chromosome 2"/>
</dbReference>
<dbReference type="GO" id="GO:0004709">
    <property type="term" value="F:MAP kinase kinase kinase activity"/>
    <property type="evidence" value="ECO:0007669"/>
    <property type="project" value="UniProtKB-EC"/>
</dbReference>
<dbReference type="Gene3D" id="1.10.510.10">
    <property type="entry name" value="Transferase(Phosphotransferase) domain 1"/>
    <property type="match status" value="1"/>
</dbReference>
<dbReference type="EC" id="2.7.11.25" evidence="2"/>
<dbReference type="Gramene" id="PRQ51704">
    <property type="protein sequence ID" value="PRQ51704"/>
    <property type="gene ID" value="RchiOBHm_Chr2g0147421"/>
</dbReference>
<dbReference type="STRING" id="74649.A0A2P6RZ50"/>
<sequence length="197" mass="22233">MARPTKTSKKLPPIMDVKSADLSESADLAKESRLLKKFRNCPSILNTYGSDVTEEDEGEKLFNVFLEYAQRGTIEDCIKTPRNFELFEQHVRKYTLSVLKGLKYIHDKGFVHCDIKRANIFLVSNDPKDTGFGSYVAKIGDFRLAKRATKNNVVKRSEQIHGTGLYMSPKVSIQNILEPSVDIWALGCSVLQMLTGK</sequence>
<feature type="domain" description="Protein kinase" evidence="1">
    <location>
        <begin position="1"/>
        <end position="197"/>
    </location>
</feature>
<dbReference type="Pfam" id="PF00069">
    <property type="entry name" value="Pkinase"/>
    <property type="match status" value="1"/>
</dbReference>
<organism evidence="2 3">
    <name type="scientific">Rosa chinensis</name>
    <name type="common">China rose</name>
    <dbReference type="NCBI Taxonomy" id="74649"/>
    <lineage>
        <taxon>Eukaryota</taxon>
        <taxon>Viridiplantae</taxon>
        <taxon>Streptophyta</taxon>
        <taxon>Embryophyta</taxon>
        <taxon>Tracheophyta</taxon>
        <taxon>Spermatophyta</taxon>
        <taxon>Magnoliopsida</taxon>
        <taxon>eudicotyledons</taxon>
        <taxon>Gunneridae</taxon>
        <taxon>Pentapetalae</taxon>
        <taxon>rosids</taxon>
        <taxon>fabids</taxon>
        <taxon>Rosales</taxon>
        <taxon>Rosaceae</taxon>
        <taxon>Rosoideae</taxon>
        <taxon>Rosoideae incertae sedis</taxon>
        <taxon>Rosa</taxon>
    </lineage>
</organism>
<dbReference type="GO" id="GO:0005524">
    <property type="term" value="F:ATP binding"/>
    <property type="evidence" value="ECO:0007669"/>
    <property type="project" value="InterPro"/>
</dbReference>
<accession>A0A2P6RZ50</accession>
<keyword evidence="3" id="KW-1185">Reference proteome</keyword>
<protein>
    <submittedName>
        <fullName evidence="2">Putative mitogen-activated protein kinase kinase kinase STE-STE11 family</fullName>
        <ecNumber evidence="2">2.7.11.25</ecNumber>
    </submittedName>
</protein>
<dbReference type="AlphaFoldDB" id="A0A2P6RZ50"/>
<dbReference type="InterPro" id="IPR000719">
    <property type="entry name" value="Prot_kinase_dom"/>
</dbReference>
<dbReference type="OMA" id="TWRIIRR"/>
<name>A0A2P6RZ50_ROSCH</name>
<dbReference type="InterPro" id="IPR008271">
    <property type="entry name" value="Ser/Thr_kinase_AS"/>
</dbReference>
<proteinExistence type="predicted"/>
<gene>
    <name evidence="2" type="ORF">RchiOBHm_Chr2g0147421</name>
</gene>